<dbReference type="AlphaFoldDB" id="A0A9D4IEX6"/>
<comment type="caution">
    <text evidence="2">The sequence shown here is derived from an EMBL/GenBank/DDBJ whole genome shotgun (WGS) entry which is preliminary data.</text>
</comment>
<keyword evidence="3" id="KW-1185">Reference proteome</keyword>
<proteinExistence type="predicted"/>
<evidence type="ECO:0000313" key="2">
    <source>
        <dbReference type="EMBL" id="KAH3769533.1"/>
    </source>
</evidence>
<accession>A0A9D4IEX6</accession>
<dbReference type="SUPFAM" id="SSF57850">
    <property type="entry name" value="RING/U-box"/>
    <property type="match status" value="1"/>
</dbReference>
<feature type="domain" description="E3 ubiquitin-protein ligase RNF216 RING finger HC subclass" evidence="1">
    <location>
        <begin position="15"/>
        <end position="61"/>
    </location>
</feature>
<dbReference type="Proteomes" id="UP000828390">
    <property type="component" value="Unassembled WGS sequence"/>
</dbReference>
<dbReference type="EMBL" id="JAIWYP010000009">
    <property type="protein sequence ID" value="KAH3769533.1"/>
    <property type="molecule type" value="Genomic_DNA"/>
</dbReference>
<evidence type="ECO:0000259" key="1">
    <source>
        <dbReference type="Pfam" id="PF26191"/>
    </source>
</evidence>
<gene>
    <name evidence="2" type="ORF">DPMN_170805</name>
</gene>
<dbReference type="Pfam" id="PF26191">
    <property type="entry name" value="RING-HC_RBR_RNF216"/>
    <property type="match status" value="1"/>
</dbReference>
<reference evidence="2" key="2">
    <citation type="submission" date="2020-11" db="EMBL/GenBank/DDBJ databases">
        <authorList>
            <person name="McCartney M.A."/>
            <person name="Auch B."/>
            <person name="Kono T."/>
            <person name="Mallez S."/>
            <person name="Becker A."/>
            <person name="Gohl D.M."/>
            <person name="Silverstein K.A.T."/>
            <person name="Koren S."/>
            <person name="Bechman K.B."/>
            <person name="Herman A."/>
            <person name="Abrahante J.E."/>
            <person name="Garbe J."/>
        </authorList>
    </citation>
    <scope>NUCLEOTIDE SEQUENCE</scope>
    <source>
        <strain evidence="2">Duluth1</strain>
        <tissue evidence="2">Whole animal</tissue>
    </source>
</reference>
<protein>
    <recommendedName>
        <fullName evidence="1">E3 ubiquitin-protein ligase RNF216 RING finger HC subclass domain-containing protein</fullName>
    </recommendedName>
</protein>
<sequence length="93" mass="10589">MGLNEEEYELQGQYIECGCCYGEFPFESMVQCCDGHLFCQGCLQQKARESVFGQGKVRSHNHIMLSFINQGKDLCKYSKANKYSQSCACDHLN</sequence>
<organism evidence="2 3">
    <name type="scientific">Dreissena polymorpha</name>
    <name type="common">Zebra mussel</name>
    <name type="synonym">Mytilus polymorpha</name>
    <dbReference type="NCBI Taxonomy" id="45954"/>
    <lineage>
        <taxon>Eukaryota</taxon>
        <taxon>Metazoa</taxon>
        <taxon>Spiralia</taxon>
        <taxon>Lophotrochozoa</taxon>
        <taxon>Mollusca</taxon>
        <taxon>Bivalvia</taxon>
        <taxon>Autobranchia</taxon>
        <taxon>Heteroconchia</taxon>
        <taxon>Euheterodonta</taxon>
        <taxon>Imparidentia</taxon>
        <taxon>Neoheterodontei</taxon>
        <taxon>Myida</taxon>
        <taxon>Dreissenoidea</taxon>
        <taxon>Dreissenidae</taxon>
        <taxon>Dreissena</taxon>
    </lineage>
</organism>
<reference evidence="2" key="1">
    <citation type="journal article" date="2019" name="bioRxiv">
        <title>The Genome of the Zebra Mussel, Dreissena polymorpha: A Resource for Invasive Species Research.</title>
        <authorList>
            <person name="McCartney M.A."/>
            <person name="Auch B."/>
            <person name="Kono T."/>
            <person name="Mallez S."/>
            <person name="Zhang Y."/>
            <person name="Obille A."/>
            <person name="Becker A."/>
            <person name="Abrahante J.E."/>
            <person name="Garbe J."/>
            <person name="Badalamenti J.P."/>
            <person name="Herman A."/>
            <person name="Mangelson H."/>
            <person name="Liachko I."/>
            <person name="Sullivan S."/>
            <person name="Sone E.D."/>
            <person name="Koren S."/>
            <person name="Silverstein K.A.T."/>
            <person name="Beckman K.B."/>
            <person name="Gohl D.M."/>
        </authorList>
    </citation>
    <scope>NUCLEOTIDE SEQUENCE</scope>
    <source>
        <strain evidence="2">Duluth1</strain>
        <tissue evidence="2">Whole animal</tissue>
    </source>
</reference>
<evidence type="ECO:0000313" key="3">
    <source>
        <dbReference type="Proteomes" id="UP000828390"/>
    </source>
</evidence>
<dbReference type="InterPro" id="IPR047544">
    <property type="entry name" value="RING-HC_RBR_RNF216"/>
</dbReference>
<name>A0A9D4IEX6_DREPO</name>